<dbReference type="InterPro" id="IPR000008">
    <property type="entry name" value="C2_dom"/>
</dbReference>
<dbReference type="PANTHER" id="PTHR10024">
    <property type="entry name" value="SYNAPTOTAGMIN"/>
    <property type="match status" value="1"/>
</dbReference>
<feature type="domain" description="C2" evidence="1">
    <location>
        <begin position="361"/>
        <end position="485"/>
    </location>
</feature>
<reference evidence="2" key="1">
    <citation type="submission" date="2020-06" db="EMBL/GenBank/DDBJ databases">
        <title>Draft genome of Bugula neritina, a colonial animal packing powerful symbionts and potential medicines.</title>
        <authorList>
            <person name="Rayko M."/>
        </authorList>
    </citation>
    <scope>NUCLEOTIDE SEQUENCE [LARGE SCALE GENOMIC DNA]</scope>
    <source>
        <strain evidence="2">Kwan_BN1</strain>
    </source>
</reference>
<dbReference type="EMBL" id="VXIV02002008">
    <property type="protein sequence ID" value="KAF6027885.1"/>
    <property type="molecule type" value="Genomic_DNA"/>
</dbReference>
<dbReference type="GO" id="GO:0070382">
    <property type="term" value="C:exocytic vesicle"/>
    <property type="evidence" value="ECO:0007669"/>
    <property type="project" value="TreeGrafter"/>
</dbReference>
<dbReference type="GO" id="GO:0005509">
    <property type="term" value="F:calcium ion binding"/>
    <property type="evidence" value="ECO:0007669"/>
    <property type="project" value="TreeGrafter"/>
</dbReference>
<feature type="domain" description="C2" evidence="1">
    <location>
        <begin position="222"/>
        <end position="347"/>
    </location>
</feature>
<name>A0A7J7JPE1_BUGNE</name>
<dbReference type="GO" id="GO:0000149">
    <property type="term" value="F:SNARE binding"/>
    <property type="evidence" value="ECO:0007669"/>
    <property type="project" value="TreeGrafter"/>
</dbReference>
<evidence type="ECO:0000313" key="2">
    <source>
        <dbReference type="EMBL" id="KAF6027885.1"/>
    </source>
</evidence>
<keyword evidence="3" id="KW-1185">Reference proteome</keyword>
<accession>A0A7J7JPE1</accession>
<dbReference type="SUPFAM" id="SSF49562">
    <property type="entry name" value="C2 domain (Calcium/lipid-binding domain, CaLB)"/>
    <property type="match status" value="2"/>
</dbReference>
<dbReference type="GO" id="GO:0005886">
    <property type="term" value="C:plasma membrane"/>
    <property type="evidence" value="ECO:0007669"/>
    <property type="project" value="TreeGrafter"/>
</dbReference>
<dbReference type="AlphaFoldDB" id="A0A7J7JPE1"/>
<dbReference type="PROSITE" id="PS50004">
    <property type="entry name" value="C2"/>
    <property type="match status" value="2"/>
</dbReference>
<evidence type="ECO:0000259" key="1">
    <source>
        <dbReference type="PROSITE" id="PS50004"/>
    </source>
</evidence>
<comment type="caution">
    <text evidence="2">The sequence shown here is derived from an EMBL/GenBank/DDBJ whole genome shotgun (WGS) entry which is preliminary data.</text>
</comment>
<protein>
    <submittedName>
        <fullName evidence="2">SYT15</fullName>
    </submittedName>
</protein>
<dbReference type="InterPro" id="IPR035892">
    <property type="entry name" value="C2_domain_sf"/>
</dbReference>
<dbReference type="OrthoDB" id="67700at2759"/>
<dbReference type="GO" id="GO:0030276">
    <property type="term" value="F:clathrin binding"/>
    <property type="evidence" value="ECO:0007669"/>
    <property type="project" value="TreeGrafter"/>
</dbReference>
<sequence>MYYNIFVKELQIVLLFKMEYIKKALNMCCKNCCAKRKSSEDSGVRIILPSNKTFASRSGSSIRTTTFTYLAQPNFYIPMSDDKFIPSPPSNRRKQSAPPILTQMVPVQPFAAYSPTNEKMHSSAHEPIIHIEEHSNEPVSDNHNNNHPSLVDTSIYKSTESVCSSHGTLSPSTRPKYNNKRLSVAQLASHSRRSSMSSFDISRDEVDSDMYESSELLHDVSSNGKLCYSVSYDSDFEQLTVTIISARNLWNPEQNCIVTDSFVKVSIFPPLKKKVTKTATAVQHGSSSPTYDETIAMDGVAQYMLSQHVIKLTVFAIDKLSKRRKLGLVNHQLCDFQADNQGKKIWSHIYPDGEKPQQSGELGNLMLTVCYEPTDNQVKVNVVRASELNIKEHDNKRYDGVYVKIAMIGHGKVICKEKTKLIQPAMPNPVFDEMFVFTLPDRMIDQSCIIVSVNGKNSYGKKSHIGYVSLGPPFFSAGTGLEQWTKMLSAPFTMIGKWHSLSAWSKKDSSPYMNECNMF</sequence>
<dbReference type="CDD" id="cd00276">
    <property type="entry name" value="C2B_Synaptotagmin"/>
    <property type="match status" value="1"/>
</dbReference>
<dbReference type="Proteomes" id="UP000593567">
    <property type="component" value="Unassembled WGS sequence"/>
</dbReference>
<proteinExistence type="predicted"/>
<dbReference type="SMART" id="SM00239">
    <property type="entry name" value="C2"/>
    <property type="match status" value="2"/>
</dbReference>
<dbReference type="GO" id="GO:0005544">
    <property type="term" value="F:calcium-dependent phospholipid binding"/>
    <property type="evidence" value="ECO:0007669"/>
    <property type="project" value="TreeGrafter"/>
</dbReference>
<dbReference type="Gene3D" id="2.60.40.150">
    <property type="entry name" value="C2 domain"/>
    <property type="match status" value="2"/>
</dbReference>
<dbReference type="GO" id="GO:0001786">
    <property type="term" value="F:phosphatidylserine binding"/>
    <property type="evidence" value="ECO:0007669"/>
    <property type="project" value="TreeGrafter"/>
</dbReference>
<organism evidence="2 3">
    <name type="scientific">Bugula neritina</name>
    <name type="common">Brown bryozoan</name>
    <name type="synonym">Sertularia neritina</name>
    <dbReference type="NCBI Taxonomy" id="10212"/>
    <lineage>
        <taxon>Eukaryota</taxon>
        <taxon>Metazoa</taxon>
        <taxon>Spiralia</taxon>
        <taxon>Lophotrochozoa</taxon>
        <taxon>Bryozoa</taxon>
        <taxon>Gymnolaemata</taxon>
        <taxon>Cheilostomatida</taxon>
        <taxon>Flustrina</taxon>
        <taxon>Buguloidea</taxon>
        <taxon>Bugulidae</taxon>
        <taxon>Bugula</taxon>
    </lineage>
</organism>
<evidence type="ECO:0000313" key="3">
    <source>
        <dbReference type="Proteomes" id="UP000593567"/>
    </source>
</evidence>
<dbReference type="Pfam" id="PF00168">
    <property type="entry name" value="C2"/>
    <property type="match status" value="2"/>
</dbReference>
<dbReference type="GO" id="GO:0017156">
    <property type="term" value="P:calcium-ion regulated exocytosis"/>
    <property type="evidence" value="ECO:0007669"/>
    <property type="project" value="TreeGrafter"/>
</dbReference>
<gene>
    <name evidence="2" type="ORF">EB796_013786</name>
</gene>